<keyword evidence="10" id="KW-0732">Signal</keyword>
<evidence type="ECO:0000259" key="11">
    <source>
        <dbReference type="Pfam" id="PF00593"/>
    </source>
</evidence>
<reference evidence="14" key="1">
    <citation type="submission" date="2019-06" db="EMBL/GenBank/DDBJ databases">
        <title>The complete genome of Emcibacter congregatus ZYLT.</title>
        <authorList>
            <person name="Zhao Z."/>
        </authorList>
    </citation>
    <scope>NUCLEOTIDE SEQUENCE [LARGE SCALE GENOMIC DNA]</scope>
    <source>
        <strain evidence="14">MCCC 1A06723</strain>
    </source>
</reference>
<evidence type="ECO:0000256" key="6">
    <source>
        <dbReference type="ARBA" id="ARBA00023136"/>
    </source>
</evidence>
<evidence type="ECO:0000256" key="2">
    <source>
        <dbReference type="ARBA" id="ARBA00022448"/>
    </source>
</evidence>
<evidence type="ECO:0000256" key="9">
    <source>
        <dbReference type="RuleBase" id="RU003357"/>
    </source>
</evidence>
<dbReference type="GO" id="GO:0044718">
    <property type="term" value="P:siderophore transmembrane transport"/>
    <property type="evidence" value="ECO:0007669"/>
    <property type="project" value="TreeGrafter"/>
</dbReference>
<dbReference type="InterPro" id="IPR036942">
    <property type="entry name" value="Beta-barrel_TonB_sf"/>
</dbReference>
<evidence type="ECO:0000313" key="13">
    <source>
        <dbReference type="EMBL" id="TPD57403.1"/>
    </source>
</evidence>
<evidence type="ECO:0000256" key="10">
    <source>
        <dbReference type="SAM" id="SignalP"/>
    </source>
</evidence>
<dbReference type="InterPro" id="IPR039426">
    <property type="entry name" value="TonB-dep_rcpt-like"/>
</dbReference>
<proteinExistence type="inferred from homology"/>
<feature type="domain" description="TonB-dependent receptor plug" evidence="12">
    <location>
        <begin position="70"/>
        <end position="158"/>
    </location>
</feature>
<keyword evidence="4 8" id="KW-0812">Transmembrane</keyword>
<evidence type="ECO:0000256" key="7">
    <source>
        <dbReference type="ARBA" id="ARBA00023237"/>
    </source>
</evidence>
<name>A0A501PAM5_9PROT</name>
<dbReference type="PROSITE" id="PS52016">
    <property type="entry name" value="TONB_DEPENDENT_REC_3"/>
    <property type="match status" value="1"/>
</dbReference>
<organism evidence="13 14">
    <name type="scientific">Emcibacter nanhaiensis</name>
    <dbReference type="NCBI Taxonomy" id="1505037"/>
    <lineage>
        <taxon>Bacteria</taxon>
        <taxon>Pseudomonadati</taxon>
        <taxon>Pseudomonadota</taxon>
        <taxon>Alphaproteobacteria</taxon>
        <taxon>Emcibacterales</taxon>
        <taxon>Emcibacteraceae</taxon>
        <taxon>Emcibacter</taxon>
    </lineage>
</organism>
<dbReference type="PANTHER" id="PTHR30069">
    <property type="entry name" value="TONB-DEPENDENT OUTER MEMBRANE RECEPTOR"/>
    <property type="match status" value="1"/>
</dbReference>
<evidence type="ECO:0000259" key="12">
    <source>
        <dbReference type="Pfam" id="PF07715"/>
    </source>
</evidence>
<dbReference type="RefSeq" id="WP_139941718.1">
    <property type="nucleotide sequence ID" value="NZ_JBHSYP010000005.1"/>
</dbReference>
<dbReference type="InterPro" id="IPR037066">
    <property type="entry name" value="Plug_dom_sf"/>
</dbReference>
<gene>
    <name evidence="13" type="ORF">FIV46_14860</name>
</gene>
<dbReference type="Pfam" id="PF00593">
    <property type="entry name" value="TonB_dep_Rec_b-barrel"/>
    <property type="match status" value="1"/>
</dbReference>
<dbReference type="CDD" id="cd01347">
    <property type="entry name" value="ligand_gated_channel"/>
    <property type="match status" value="1"/>
</dbReference>
<feature type="signal peptide" evidence="10">
    <location>
        <begin position="1"/>
        <end position="33"/>
    </location>
</feature>
<comment type="similarity">
    <text evidence="8 9">Belongs to the TonB-dependent receptor family.</text>
</comment>
<evidence type="ECO:0000313" key="14">
    <source>
        <dbReference type="Proteomes" id="UP000319148"/>
    </source>
</evidence>
<keyword evidence="3 8" id="KW-1134">Transmembrane beta strand</keyword>
<keyword evidence="6 8" id="KW-0472">Membrane</keyword>
<comment type="caution">
    <text evidence="13">The sequence shown here is derived from an EMBL/GenBank/DDBJ whole genome shotgun (WGS) entry which is preliminary data.</text>
</comment>
<dbReference type="EMBL" id="VFIY01000018">
    <property type="protein sequence ID" value="TPD57403.1"/>
    <property type="molecule type" value="Genomic_DNA"/>
</dbReference>
<evidence type="ECO:0000256" key="1">
    <source>
        <dbReference type="ARBA" id="ARBA00004571"/>
    </source>
</evidence>
<dbReference type="PANTHER" id="PTHR30069:SF49">
    <property type="entry name" value="OUTER MEMBRANE PROTEIN C"/>
    <property type="match status" value="1"/>
</dbReference>
<dbReference type="InterPro" id="IPR000531">
    <property type="entry name" value="Beta-barrel_TonB"/>
</dbReference>
<keyword evidence="7 8" id="KW-0998">Cell outer membrane</keyword>
<evidence type="ECO:0000256" key="8">
    <source>
        <dbReference type="PROSITE-ProRule" id="PRU01360"/>
    </source>
</evidence>
<dbReference type="Gene3D" id="2.40.170.20">
    <property type="entry name" value="TonB-dependent receptor, beta-barrel domain"/>
    <property type="match status" value="1"/>
</dbReference>
<dbReference type="GO" id="GO:0009279">
    <property type="term" value="C:cell outer membrane"/>
    <property type="evidence" value="ECO:0007669"/>
    <property type="project" value="UniProtKB-SubCell"/>
</dbReference>
<feature type="domain" description="TonB-dependent receptor-like beta-barrel" evidence="11">
    <location>
        <begin position="224"/>
        <end position="673"/>
    </location>
</feature>
<dbReference type="GO" id="GO:0015344">
    <property type="term" value="F:siderophore uptake transmembrane transporter activity"/>
    <property type="evidence" value="ECO:0007669"/>
    <property type="project" value="TreeGrafter"/>
</dbReference>
<dbReference type="NCBIfam" id="TIGR01778">
    <property type="entry name" value="TonB-copper"/>
    <property type="match status" value="1"/>
</dbReference>
<dbReference type="Proteomes" id="UP000319148">
    <property type="component" value="Unassembled WGS sequence"/>
</dbReference>
<keyword evidence="13" id="KW-0675">Receptor</keyword>
<dbReference type="AlphaFoldDB" id="A0A501PAM5"/>
<sequence length="710" mass="77208">MYPEKLIPQQISARKLTSALVTTLAFLPSVALAQTTVVTPNTDMEEILVEGQVSVNPALSSAIPKNSSTLPAADGGDFLRNLPGVDGSRMGGHGIDPIIRGQARTQLNIINNGVFTYNGCPNRMDPPSSYSDIQTTDLVIVQRGYQSVQYGPGGTGGTVIFEHQAPTFEEGRTVKAAASAGYESNGDIFSLSGDGSAKVGAGYVRATGHFKDANNYEDGNGKEVRSAFKQYGGGLEAGLKDDDTEASLGVSYEKIEDALFAGAGMDSPSSENISLRGNFDQELDGTGPVKAIHFNAFWSDVDHVMDNFSLRERMMMFREADTSTTSYGGKLMADLEAGDTKFNVGVDLQNRNMDGLRIGNDMNPEMLNFVQSVLIPDVDLNQIGLFIEGTTPLSEKATLKAGLRYDHVSASHNAADEVTTMGMLRSPNALYQKYYGVTAEDKDEDNISGLLRLEYSLSASSTAYIGMSRSVRTADITERSIASDMGNVPMMNMSWVGNPNLAPEKHYQIDAGYGLRQNGWSMLLSAYYDEVEDYIFRDHARGQDGILVSDGALIYRNIDARLWGIEAEGSLKLMDKLALAADAAYTNGQNEDLDIPLPQIPPFSGKVSLTWEEQDWELGGRLRWAVTQTRVDDNAMTGSGRDVQETPGWAVFDLYGRYDLSKGITVRAGVSNLFDKAYANHLNRANSNDGTEIQVNEPGRSFYVRLQAAF</sequence>
<dbReference type="Pfam" id="PF07715">
    <property type="entry name" value="Plug"/>
    <property type="match status" value="1"/>
</dbReference>
<dbReference type="OrthoDB" id="9760333at2"/>
<protein>
    <submittedName>
        <fullName evidence="13">TonB-dependent copper receptor</fullName>
    </submittedName>
</protein>
<evidence type="ECO:0000256" key="3">
    <source>
        <dbReference type="ARBA" id="ARBA00022452"/>
    </source>
</evidence>
<evidence type="ECO:0000256" key="5">
    <source>
        <dbReference type="ARBA" id="ARBA00023077"/>
    </source>
</evidence>
<dbReference type="InterPro" id="IPR010100">
    <property type="entry name" value="TonB-dep_Cu_rcpt"/>
</dbReference>
<dbReference type="Gene3D" id="2.170.130.10">
    <property type="entry name" value="TonB-dependent receptor, plug domain"/>
    <property type="match status" value="1"/>
</dbReference>
<dbReference type="InterPro" id="IPR012910">
    <property type="entry name" value="Plug_dom"/>
</dbReference>
<dbReference type="SUPFAM" id="SSF56935">
    <property type="entry name" value="Porins"/>
    <property type="match status" value="1"/>
</dbReference>
<keyword evidence="5 9" id="KW-0798">TonB box</keyword>
<accession>A0A501PAM5</accession>
<keyword evidence="14" id="KW-1185">Reference proteome</keyword>
<keyword evidence="2 8" id="KW-0813">Transport</keyword>
<comment type="subcellular location">
    <subcellularLocation>
        <location evidence="1 8">Cell outer membrane</location>
        <topology evidence="1 8">Multi-pass membrane protein</topology>
    </subcellularLocation>
</comment>
<feature type="chain" id="PRO_5021408476" evidence="10">
    <location>
        <begin position="34"/>
        <end position="710"/>
    </location>
</feature>
<evidence type="ECO:0000256" key="4">
    <source>
        <dbReference type="ARBA" id="ARBA00022692"/>
    </source>
</evidence>